<keyword evidence="1" id="KW-0739">Sodium transport</keyword>
<keyword evidence="1" id="KW-0472">Membrane</keyword>
<dbReference type="Proteomes" id="UP000198304">
    <property type="component" value="Unassembled WGS sequence"/>
</dbReference>
<keyword evidence="1" id="KW-0029">Amino-acid transport</keyword>
<accession>A0A239D8K7</accession>
<evidence type="ECO:0000256" key="2">
    <source>
        <dbReference type="NCBIfam" id="TIGR00210"/>
    </source>
</evidence>
<feature type="transmembrane region" description="Helical" evidence="1">
    <location>
        <begin position="155"/>
        <end position="180"/>
    </location>
</feature>
<keyword evidence="1" id="KW-0406">Ion transport</keyword>
<dbReference type="HAMAP" id="MF_02062">
    <property type="entry name" value="GltS"/>
    <property type="match status" value="1"/>
</dbReference>
<dbReference type="PANTHER" id="PTHR36178:SF1">
    <property type="entry name" value="SODIUM_GLUTAMATE SYMPORTER"/>
    <property type="match status" value="1"/>
</dbReference>
<evidence type="ECO:0000313" key="3">
    <source>
        <dbReference type="EMBL" id="SNS28846.1"/>
    </source>
</evidence>
<evidence type="ECO:0000256" key="1">
    <source>
        <dbReference type="HAMAP-Rule" id="MF_02062"/>
    </source>
</evidence>
<feature type="transmembrane region" description="Helical" evidence="1">
    <location>
        <begin position="6"/>
        <end position="22"/>
    </location>
</feature>
<dbReference type="GO" id="GO:0015813">
    <property type="term" value="P:L-glutamate transmembrane transport"/>
    <property type="evidence" value="ECO:0007669"/>
    <property type="project" value="UniProtKB-UniRule"/>
</dbReference>
<keyword evidence="1" id="KW-0915">Sodium</keyword>
<dbReference type="AlphaFoldDB" id="A0A239D8K7"/>
<dbReference type="Pfam" id="PF03616">
    <property type="entry name" value="Glt_symporter"/>
    <property type="match status" value="1"/>
</dbReference>
<dbReference type="RefSeq" id="WP_089282571.1">
    <property type="nucleotide sequence ID" value="NZ_FZOJ01000007.1"/>
</dbReference>
<reference evidence="3 4" key="1">
    <citation type="submission" date="2017-06" db="EMBL/GenBank/DDBJ databases">
        <authorList>
            <person name="Kim H.J."/>
            <person name="Triplett B.A."/>
        </authorList>
    </citation>
    <scope>NUCLEOTIDE SEQUENCE [LARGE SCALE GENOMIC DNA]</scope>
    <source>
        <strain evidence="3 4">SCA</strain>
    </source>
</reference>
<keyword evidence="1" id="KW-0812">Transmembrane</keyword>
<keyword evidence="1" id="KW-1003">Cell membrane</keyword>
<dbReference type="GO" id="GO:0005886">
    <property type="term" value="C:plasma membrane"/>
    <property type="evidence" value="ECO:0007669"/>
    <property type="project" value="UniProtKB-SubCell"/>
</dbReference>
<dbReference type="GO" id="GO:0015501">
    <property type="term" value="F:glutamate:sodium symporter activity"/>
    <property type="evidence" value="ECO:0007669"/>
    <property type="project" value="UniProtKB-UniRule"/>
</dbReference>
<dbReference type="EMBL" id="FZOJ01000007">
    <property type="protein sequence ID" value="SNS28846.1"/>
    <property type="molecule type" value="Genomic_DNA"/>
</dbReference>
<evidence type="ECO:0000313" key="4">
    <source>
        <dbReference type="Proteomes" id="UP000198304"/>
    </source>
</evidence>
<feature type="transmembrane region" description="Helical" evidence="1">
    <location>
        <begin position="301"/>
        <end position="322"/>
    </location>
</feature>
<feature type="transmembrane region" description="Helical" evidence="1">
    <location>
        <begin position="243"/>
        <end position="263"/>
    </location>
</feature>
<proteinExistence type="inferred from homology"/>
<keyword evidence="1" id="KW-0813">Transport</keyword>
<comment type="function">
    <text evidence="1">Catalyzes the sodium-dependent transport of glutamate.</text>
</comment>
<comment type="subcellular location">
    <subcellularLocation>
        <location evidence="1">Cell membrane</location>
        <topology evidence="1">Multi-pass membrane protein</topology>
    </subcellularLocation>
</comment>
<feature type="transmembrane region" description="Helical" evidence="1">
    <location>
        <begin position="218"/>
        <end position="237"/>
    </location>
</feature>
<keyword evidence="4" id="KW-1185">Reference proteome</keyword>
<feature type="transmembrane region" description="Helical" evidence="1">
    <location>
        <begin position="95"/>
        <end position="117"/>
    </location>
</feature>
<name>A0A239D8K7_9FIRM</name>
<feature type="transmembrane region" description="Helical" evidence="1">
    <location>
        <begin position="34"/>
        <end position="53"/>
    </location>
</feature>
<comment type="similarity">
    <text evidence="1">Belongs to the glutamate:Na(+) symporter (ESS) (TC 2.A.27) family.</text>
</comment>
<sequence>MVLQLDVIQSVALAVVVLLLGQTIRGKVKVLEKFCIPAPVIGGLIFAILALFLRQANILQFQIDTTLQSVLMTAFFTTVGFTASLKLLKKGGFQVLLFLILAIVLVSLQNVIGVALAKVFDLNALIGLSTGSVPMTGGHGTSGAFAPLFEERGAVGASTVAMASATFGLICGSMLGGPIAKRLIEKNNLMQDLTMVASTQANEETTTEALVPKNFSTAAFQIILAMGIGTIFSILIQKTGLTFPSYIGAMFAAAIIRNISDITHAYKVTSTEIDILGNISLSIFLSMALMGLKLWELADLAVPMFVMLFVQALLMGLFAYFITFNVMGRNYDAAVLAGGHCGFGMGATPNAIANMEAISSKYGPAPAAFFIIPLVGSLFIDFANAGIITAFVNLF</sequence>
<keyword evidence="1" id="KW-1133">Transmembrane helix</keyword>
<feature type="transmembrane region" description="Helical" evidence="1">
    <location>
        <begin position="275"/>
        <end position="295"/>
    </location>
</feature>
<organism evidence="3 4">
    <name type="scientific">Anaerovirgula multivorans</name>
    <dbReference type="NCBI Taxonomy" id="312168"/>
    <lineage>
        <taxon>Bacteria</taxon>
        <taxon>Bacillati</taxon>
        <taxon>Bacillota</taxon>
        <taxon>Clostridia</taxon>
        <taxon>Peptostreptococcales</taxon>
        <taxon>Natronincolaceae</taxon>
        <taxon>Anaerovirgula</taxon>
    </lineage>
</organism>
<protein>
    <recommendedName>
        <fullName evidence="1 2">Sodium/glutamate symporter</fullName>
    </recommendedName>
</protein>
<dbReference type="InterPro" id="IPR004445">
    <property type="entry name" value="GltS"/>
</dbReference>
<gene>
    <name evidence="3" type="ORF">SAMN05446037_100760</name>
</gene>
<keyword evidence="1" id="KW-0769">Symport</keyword>
<dbReference type="PANTHER" id="PTHR36178">
    <property type="entry name" value="SLR0625 PROTEIN"/>
    <property type="match status" value="1"/>
</dbReference>
<dbReference type="NCBIfam" id="TIGR00210">
    <property type="entry name" value="gltS"/>
    <property type="match status" value="1"/>
</dbReference>
<dbReference type="OrthoDB" id="4921038at2"/>
<feature type="transmembrane region" description="Helical" evidence="1">
    <location>
        <begin position="367"/>
        <end position="392"/>
    </location>
</feature>
<feature type="transmembrane region" description="Helical" evidence="1">
    <location>
        <begin position="65"/>
        <end position="88"/>
    </location>
</feature>